<dbReference type="InterPro" id="IPR014710">
    <property type="entry name" value="RmlC-like_jellyroll"/>
</dbReference>
<keyword evidence="4" id="KW-1185">Reference proteome</keyword>
<accession>A0A8S0RXB5</accession>
<evidence type="ECO:0000256" key="2">
    <source>
        <dbReference type="SAM" id="Phobius"/>
    </source>
</evidence>
<protein>
    <submittedName>
        <fullName evidence="3">Uncharacterized protein LOC111383754</fullName>
    </submittedName>
</protein>
<evidence type="ECO:0000313" key="4">
    <source>
        <dbReference type="Proteomes" id="UP000594638"/>
    </source>
</evidence>
<evidence type="ECO:0000256" key="1">
    <source>
        <dbReference type="SAM" id="MobiDB-lite"/>
    </source>
</evidence>
<gene>
    <name evidence="3" type="ORF">OLEA9_A056438</name>
</gene>
<proteinExistence type="predicted"/>
<dbReference type="PANTHER" id="PTHR37742">
    <property type="entry name" value="OS01G0810200 PROTEIN"/>
    <property type="match status" value="1"/>
</dbReference>
<dbReference type="Gene3D" id="2.60.120.10">
    <property type="entry name" value="Jelly Rolls"/>
    <property type="match status" value="1"/>
</dbReference>
<organism evidence="3 4">
    <name type="scientific">Olea europaea subsp. europaea</name>
    <dbReference type="NCBI Taxonomy" id="158383"/>
    <lineage>
        <taxon>Eukaryota</taxon>
        <taxon>Viridiplantae</taxon>
        <taxon>Streptophyta</taxon>
        <taxon>Embryophyta</taxon>
        <taxon>Tracheophyta</taxon>
        <taxon>Spermatophyta</taxon>
        <taxon>Magnoliopsida</taxon>
        <taxon>eudicotyledons</taxon>
        <taxon>Gunneridae</taxon>
        <taxon>Pentapetalae</taxon>
        <taxon>asterids</taxon>
        <taxon>lamiids</taxon>
        <taxon>Lamiales</taxon>
        <taxon>Oleaceae</taxon>
        <taxon>Oleeae</taxon>
        <taxon>Olea</taxon>
    </lineage>
</organism>
<dbReference type="GO" id="GO:0005768">
    <property type="term" value="C:endosome"/>
    <property type="evidence" value="ECO:0007669"/>
    <property type="project" value="TreeGrafter"/>
</dbReference>
<evidence type="ECO:0000313" key="3">
    <source>
        <dbReference type="EMBL" id="CAA2983897.1"/>
    </source>
</evidence>
<dbReference type="EMBL" id="CACTIH010003746">
    <property type="protein sequence ID" value="CAA2983897.1"/>
    <property type="molecule type" value="Genomic_DNA"/>
</dbReference>
<dbReference type="GO" id="GO:0005802">
    <property type="term" value="C:trans-Golgi network"/>
    <property type="evidence" value="ECO:0007669"/>
    <property type="project" value="TreeGrafter"/>
</dbReference>
<name>A0A8S0RXB5_OLEEU</name>
<keyword evidence="2" id="KW-1133">Transmembrane helix</keyword>
<dbReference type="Gramene" id="OE9A056438T2">
    <property type="protein sequence ID" value="OE9A056438C2"/>
    <property type="gene ID" value="OE9A056438"/>
</dbReference>
<reference evidence="3 4" key="1">
    <citation type="submission" date="2019-12" db="EMBL/GenBank/DDBJ databases">
        <authorList>
            <person name="Alioto T."/>
            <person name="Alioto T."/>
            <person name="Gomez Garrido J."/>
        </authorList>
    </citation>
    <scope>NUCLEOTIDE SEQUENCE [LARGE SCALE GENOMIC DNA]</scope>
</reference>
<sequence length="250" mass="27424">MANPRRVSYSNSNQLPISDPINPFQSQTPQTAASLLNSLKLFLKKPHAVPFLLSFFLFLTWVALRFQHYSSDSSFRQPAYDSNRVTSLGGYDNYSDANTVKLPLSSSIVMKDKRGWLINPVSLALDAAISVIFTKVNSHITGGASFCASVHLGEIRPGGMRGNHRHHNCNETFVIWGAKTLFRLENKAVAKGYAEVTIGADEVAVAASSSGTAHALINADAVRSTFFMGCQDSIINYSNSTSDFRVWKDL</sequence>
<dbReference type="AlphaFoldDB" id="A0A8S0RXB5"/>
<feature type="transmembrane region" description="Helical" evidence="2">
    <location>
        <begin position="48"/>
        <end position="66"/>
    </location>
</feature>
<keyword evidence="2" id="KW-0812">Transmembrane</keyword>
<dbReference type="InterPro" id="IPR011051">
    <property type="entry name" value="RmlC_Cupin_sf"/>
</dbReference>
<comment type="caution">
    <text evidence="3">The sequence shown here is derived from an EMBL/GenBank/DDBJ whole genome shotgun (WGS) entry which is preliminary data.</text>
</comment>
<dbReference type="SUPFAM" id="SSF51182">
    <property type="entry name" value="RmlC-like cupins"/>
    <property type="match status" value="1"/>
</dbReference>
<keyword evidence="2" id="KW-0472">Membrane</keyword>
<feature type="region of interest" description="Disordered" evidence="1">
    <location>
        <begin position="1"/>
        <end position="23"/>
    </location>
</feature>
<dbReference type="OrthoDB" id="2017432at2759"/>
<dbReference type="Proteomes" id="UP000594638">
    <property type="component" value="Unassembled WGS sequence"/>
</dbReference>
<dbReference type="PANTHER" id="PTHR37742:SF1">
    <property type="entry name" value="OS01G0810200 PROTEIN"/>
    <property type="match status" value="1"/>
</dbReference>